<gene>
    <name evidence="1" type="ORF">Mal15_46650</name>
</gene>
<keyword evidence="2" id="KW-1185">Reference proteome</keyword>
<proteinExistence type="predicted"/>
<dbReference type="Proteomes" id="UP000321353">
    <property type="component" value="Chromosome"/>
</dbReference>
<evidence type="ECO:0000313" key="2">
    <source>
        <dbReference type="Proteomes" id="UP000321353"/>
    </source>
</evidence>
<protein>
    <submittedName>
        <fullName evidence="1">Uncharacterized protein</fullName>
    </submittedName>
</protein>
<reference evidence="1 2" key="1">
    <citation type="submission" date="2019-02" db="EMBL/GenBank/DDBJ databases">
        <title>Planctomycetal bacteria perform biofilm scaping via a novel small molecule.</title>
        <authorList>
            <person name="Jeske O."/>
            <person name="Boedeker C."/>
            <person name="Wiegand S."/>
            <person name="Breitling P."/>
            <person name="Kallscheuer N."/>
            <person name="Jogler M."/>
            <person name="Rohde M."/>
            <person name="Petersen J."/>
            <person name="Medema M.H."/>
            <person name="Surup F."/>
            <person name="Jogler C."/>
        </authorList>
    </citation>
    <scope>NUCLEOTIDE SEQUENCE [LARGE SCALE GENOMIC DNA]</scope>
    <source>
        <strain evidence="1 2">Mal15</strain>
    </source>
</reference>
<dbReference type="RefSeq" id="WP_147869808.1">
    <property type="nucleotide sequence ID" value="NZ_CP036264.1"/>
</dbReference>
<dbReference type="KEGG" id="smam:Mal15_46650"/>
<dbReference type="AlphaFoldDB" id="A0A5B9MI61"/>
<sequence length="135" mass="14844">MTKRVTSVVILEESTAKSAISKEFEMQQVHQAFDCDHRVVTVPACGDASPEPAPVGMAAGWLIAEKSAVEIDARGTDDPSPWQRSPRCLQLGTGQWCSARWATWFPAPGPAIRYAVELGFKVGDSVEIIFLRRDR</sequence>
<evidence type="ECO:0000313" key="1">
    <source>
        <dbReference type="EMBL" id="QEG00594.1"/>
    </source>
</evidence>
<organism evidence="1 2">
    <name type="scientific">Stieleria maiorica</name>
    <dbReference type="NCBI Taxonomy" id="2795974"/>
    <lineage>
        <taxon>Bacteria</taxon>
        <taxon>Pseudomonadati</taxon>
        <taxon>Planctomycetota</taxon>
        <taxon>Planctomycetia</taxon>
        <taxon>Pirellulales</taxon>
        <taxon>Pirellulaceae</taxon>
        <taxon>Stieleria</taxon>
    </lineage>
</organism>
<dbReference type="EMBL" id="CP036264">
    <property type="protein sequence ID" value="QEG00594.1"/>
    <property type="molecule type" value="Genomic_DNA"/>
</dbReference>
<accession>A0A5B9MI61</accession>
<name>A0A5B9MI61_9BACT</name>